<dbReference type="GO" id="GO:0005524">
    <property type="term" value="F:ATP binding"/>
    <property type="evidence" value="ECO:0007669"/>
    <property type="project" value="UniProtKB-UniRule"/>
</dbReference>
<dbReference type="SUPFAM" id="SSF52540">
    <property type="entry name" value="P-loop containing nucleoside triphosphate hydrolases"/>
    <property type="match status" value="2"/>
</dbReference>
<keyword evidence="7 10" id="KW-0067">ATP-binding</keyword>
<evidence type="ECO:0000256" key="12">
    <source>
        <dbReference type="RuleBase" id="RU003784"/>
    </source>
</evidence>
<evidence type="ECO:0000256" key="2">
    <source>
        <dbReference type="ARBA" id="ARBA00003213"/>
    </source>
</evidence>
<dbReference type="HAMAP" id="MF_00185">
    <property type="entry name" value="IPP_trans"/>
    <property type="match status" value="1"/>
</dbReference>
<evidence type="ECO:0000256" key="9">
    <source>
        <dbReference type="ARBA" id="ARBA00049563"/>
    </source>
</evidence>
<dbReference type="RefSeq" id="WP_075860030.1">
    <property type="nucleotide sequence ID" value="NZ_BDJK01000055.1"/>
</dbReference>
<accession>A0A1L8CXL7</accession>
<evidence type="ECO:0000256" key="10">
    <source>
        <dbReference type="HAMAP-Rule" id="MF_00185"/>
    </source>
</evidence>
<comment type="similarity">
    <text evidence="3 10 13">Belongs to the IPP transferase family.</text>
</comment>
<organism evidence="14 15">
    <name type="scientific">Carboxydothermus pertinax</name>
    <dbReference type="NCBI Taxonomy" id="870242"/>
    <lineage>
        <taxon>Bacteria</taxon>
        <taxon>Bacillati</taxon>
        <taxon>Bacillota</taxon>
        <taxon>Clostridia</taxon>
        <taxon>Thermoanaerobacterales</taxon>
        <taxon>Thermoanaerobacteraceae</taxon>
        <taxon>Carboxydothermus</taxon>
    </lineage>
</organism>
<proteinExistence type="inferred from homology"/>
<dbReference type="GO" id="GO:0006400">
    <property type="term" value="P:tRNA modification"/>
    <property type="evidence" value="ECO:0007669"/>
    <property type="project" value="TreeGrafter"/>
</dbReference>
<keyword evidence="5 10" id="KW-0819">tRNA processing</keyword>
<dbReference type="PANTHER" id="PTHR11088:SF60">
    <property type="entry name" value="TRNA DIMETHYLALLYLTRANSFERASE"/>
    <property type="match status" value="1"/>
</dbReference>
<dbReference type="OrthoDB" id="9776390at2"/>
<comment type="cofactor">
    <cofactor evidence="1 10">
        <name>Mg(2+)</name>
        <dbReference type="ChEBI" id="CHEBI:18420"/>
    </cofactor>
</comment>
<comment type="caution">
    <text evidence="14">The sequence shown here is derived from an EMBL/GenBank/DDBJ whole genome shotgun (WGS) entry which is preliminary data.</text>
</comment>
<evidence type="ECO:0000256" key="1">
    <source>
        <dbReference type="ARBA" id="ARBA00001946"/>
    </source>
</evidence>
<comment type="function">
    <text evidence="2 10 12">Catalyzes the transfer of a dimethylallyl group onto the adenine at position 37 in tRNAs that read codons beginning with uridine, leading to the formation of N6-(dimethylallyl)adenosine (i(6)A).</text>
</comment>
<feature type="binding site" evidence="10">
    <location>
        <begin position="10"/>
        <end position="17"/>
    </location>
    <ligand>
        <name>ATP</name>
        <dbReference type="ChEBI" id="CHEBI:30616"/>
    </ligand>
</feature>
<dbReference type="EMBL" id="BDJK01000055">
    <property type="protein sequence ID" value="GAV23637.1"/>
    <property type="molecule type" value="Genomic_DNA"/>
</dbReference>
<dbReference type="Gene3D" id="3.40.50.300">
    <property type="entry name" value="P-loop containing nucleotide triphosphate hydrolases"/>
    <property type="match status" value="1"/>
</dbReference>
<evidence type="ECO:0000256" key="13">
    <source>
        <dbReference type="RuleBase" id="RU003785"/>
    </source>
</evidence>
<dbReference type="Pfam" id="PF01715">
    <property type="entry name" value="IPPT"/>
    <property type="match status" value="1"/>
</dbReference>
<dbReference type="InterPro" id="IPR039657">
    <property type="entry name" value="Dimethylallyltransferase"/>
</dbReference>
<dbReference type="InterPro" id="IPR027417">
    <property type="entry name" value="P-loop_NTPase"/>
</dbReference>
<dbReference type="STRING" id="870242.cpu_21470"/>
<dbReference type="NCBIfam" id="TIGR00174">
    <property type="entry name" value="miaA"/>
    <property type="match status" value="1"/>
</dbReference>
<comment type="catalytic activity">
    <reaction evidence="9 10 11">
        <text>adenosine(37) in tRNA + dimethylallyl diphosphate = N(6)-dimethylallyladenosine(37) in tRNA + diphosphate</text>
        <dbReference type="Rhea" id="RHEA:26482"/>
        <dbReference type="Rhea" id="RHEA-COMP:10162"/>
        <dbReference type="Rhea" id="RHEA-COMP:10375"/>
        <dbReference type="ChEBI" id="CHEBI:33019"/>
        <dbReference type="ChEBI" id="CHEBI:57623"/>
        <dbReference type="ChEBI" id="CHEBI:74411"/>
        <dbReference type="ChEBI" id="CHEBI:74415"/>
        <dbReference type="EC" id="2.5.1.75"/>
    </reaction>
</comment>
<evidence type="ECO:0000256" key="8">
    <source>
        <dbReference type="ARBA" id="ARBA00022842"/>
    </source>
</evidence>
<evidence type="ECO:0000313" key="14">
    <source>
        <dbReference type="EMBL" id="GAV23637.1"/>
    </source>
</evidence>
<evidence type="ECO:0000256" key="5">
    <source>
        <dbReference type="ARBA" id="ARBA00022694"/>
    </source>
</evidence>
<dbReference type="InterPro" id="IPR018022">
    <property type="entry name" value="IPT"/>
</dbReference>
<dbReference type="Gene3D" id="1.10.20.140">
    <property type="match status" value="1"/>
</dbReference>
<evidence type="ECO:0000256" key="4">
    <source>
        <dbReference type="ARBA" id="ARBA00022679"/>
    </source>
</evidence>
<evidence type="ECO:0000256" key="11">
    <source>
        <dbReference type="RuleBase" id="RU003783"/>
    </source>
</evidence>
<keyword evidence="15" id="KW-1185">Reference proteome</keyword>
<keyword evidence="6 10" id="KW-0547">Nucleotide-binding</keyword>
<evidence type="ECO:0000256" key="6">
    <source>
        <dbReference type="ARBA" id="ARBA00022741"/>
    </source>
</evidence>
<keyword evidence="4 10" id="KW-0808">Transferase</keyword>
<gene>
    <name evidence="10" type="primary">miaA</name>
    <name evidence="14" type="ORF">cpu_21470</name>
</gene>
<dbReference type="FunFam" id="1.10.20.140:FF:000001">
    <property type="entry name" value="tRNA dimethylallyltransferase"/>
    <property type="match status" value="1"/>
</dbReference>
<dbReference type="AlphaFoldDB" id="A0A1L8CXL7"/>
<feature type="site" description="Interaction with substrate tRNA" evidence="10">
    <location>
        <position position="101"/>
    </location>
</feature>
<dbReference type="Proteomes" id="UP000187485">
    <property type="component" value="Unassembled WGS sequence"/>
</dbReference>
<name>A0A1L8CXL7_9THEO</name>
<keyword evidence="8 10" id="KW-0460">Magnesium</keyword>
<evidence type="ECO:0000313" key="15">
    <source>
        <dbReference type="Proteomes" id="UP000187485"/>
    </source>
</evidence>
<feature type="binding site" evidence="10">
    <location>
        <begin position="12"/>
        <end position="17"/>
    </location>
    <ligand>
        <name>substrate</name>
    </ligand>
</feature>
<sequence length="311" mass="35953">MREKLIIIVGPTAVGKSALGIKLAKKISGEIISGDSMQVYKYMNIGTAKVLPEEREGVTHHLVDILEPYENYSVALFQREAKRLITKINGQGKIPIIVGGTGLYIRSVIDPYDFSDFSFDPNFRKELEEYAKTNGIQSLYLELEKVDPVAAAKIHPNDLRRIIRALEVFKNTGKPLSYFWERGRQLKPQYQFLYYGLTMERTLLYQRINERVDNMIAKGLIEEVEMLLKMGFKESTAMQAIGYKEIVAYLEGKISLDEAIYIIKRDTRRFAKRQLTWFRQDPRIKWFDSGKESLEKITEEIIYEAGVNNFL</sequence>
<reference evidence="15" key="1">
    <citation type="submission" date="2016-12" db="EMBL/GenBank/DDBJ databases">
        <title>Draft Genome Sequences od Carboxydothermus pertinax and islandicus, Hydrogenogenic Carboxydotrophic Bacteria.</title>
        <authorList>
            <person name="Fukuyama Y."/>
            <person name="Ohmae K."/>
            <person name="Yoneda Y."/>
            <person name="Yoshida T."/>
            <person name="Sako Y."/>
        </authorList>
    </citation>
    <scope>NUCLEOTIDE SEQUENCE [LARGE SCALE GENOMIC DNA]</scope>
    <source>
        <strain evidence="15">Ug1</strain>
    </source>
</reference>
<evidence type="ECO:0000256" key="7">
    <source>
        <dbReference type="ARBA" id="ARBA00022840"/>
    </source>
</evidence>
<comment type="subunit">
    <text evidence="10">Monomer.</text>
</comment>
<dbReference type="PANTHER" id="PTHR11088">
    <property type="entry name" value="TRNA DIMETHYLALLYLTRANSFERASE"/>
    <property type="match status" value="1"/>
</dbReference>
<feature type="site" description="Interaction with substrate tRNA" evidence="10">
    <location>
        <position position="124"/>
    </location>
</feature>
<protein>
    <recommendedName>
        <fullName evidence="10">tRNA dimethylallyltransferase</fullName>
        <ecNumber evidence="10">2.5.1.75</ecNumber>
    </recommendedName>
    <alternativeName>
        <fullName evidence="10">Dimethylallyl diphosphate:tRNA dimethylallyltransferase</fullName>
        <shortName evidence="10">DMAPP:tRNA dimethylallyltransferase</shortName>
        <shortName evidence="10">DMATase</shortName>
    </alternativeName>
    <alternativeName>
        <fullName evidence="10">Isopentenyl-diphosphate:tRNA isopentenyltransferase</fullName>
        <shortName evidence="10">IPP transferase</shortName>
        <shortName evidence="10">IPPT</shortName>
        <shortName evidence="10">IPTase</shortName>
    </alternativeName>
</protein>
<comment type="caution">
    <text evidence="10">Lacks conserved residue(s) required for the propagation of feature annotation.</text>
</comment>
<feature type="region of interest" description="Interaction with substrate tRNA" evidence="10">
    <location>
        <begin position="35"/>
        <end position="38"/>
    </location>
</feature>
<dbReference type="GO" id="GO:0052381">
    <property type="term" value="F:tRNA dimethylallyltransferase activity"/>
    <property type="evidence" value="ECO:0007669"/>
    <property type="project" value="UniProtKB-UniRule"/>
</dbReference>
<evidence type="ECO:0000256" key="3">
    <source>
        <dbReference type="ARBA" id="ARBA00005842"/>
    </source>
</evidence>
<dbReference type="EC" id="2.5.1.75" evidence="10"/>